<dbReference type="EMBL" id="JABBGF010000001">
    <property type="protein sequence ID" value="NML55998.1"/>
    <property type="molecule type" value="Genomic_DNA"/>
</dbReference>
<comment type="caution">
    <text evidence="3">The sequence shown here is derived from an EMBL/GenBank/DDBJ whole genome shotgun (WGS) entry which is preliminary data.</text>
</comment>
<dbReference type="GO" id="GO:0016757">
    <property type="term" value="F:glycosyltransferase activity"/>
    <property type="evidence" value="ECO:0007669"/>
    <property type="project" value="InterPro"/>
</dbReference>
<name>A0A7Y0A3H5_9FLAO</name>
<dbReference type="Pfam" id="PF00534">
    <property type="entry name" value="Glycos_transf_1"/>
    <property type="match status" value="1"/>
</dbReference>
<dbReference type="RefSeq" id="WP_169229425.1">
    <property type="nucleotide sequence ID" value="NZ_JABBGF010000001.1"/>
</dbReference>
<evidence type="ECO:0000313" key="3">
    <source>
        <dbReference type="EMBL" id="NML55998.1"/>
    </source>
</evidence>
<gene>
    <name evidence="3" type="ORF">HHL20_01435</name>
</gene>
<keyword evidence="1" id="KW-1133">Transmembrane helix</keyword>
<dbReference type="Gene3D" id="3.40.50.2000">
    <property type="entry name" value="Glycogen Phosphorylase B"/>
    <property type="match status" value="1"/>
</dbReference>
<keyword evidence="1" id="KW-0472">Membrane</keyword>
<evidence type="ECO:0000256" key="1">
    <source>
        <dbReference type="SAM" id="Phobius"/>
    </source>
</evidence>
<proteinExistence type="predicted"/>
<protein>
    <submittedName>
        <fullName evidence="3">Glycosyltransferase family 4 protein</fullName>
    </submittedName>
</protein>
<feature type="transmembrane region" description="Helical" evidence="1">
    <location>
        <begin position="94"/>
        <end position="112"/>
    </location>
</feature>
<reference evidence="3 4" key="1">
    <citation type="submission" date="2020-04" db="EMBL/GenBank/DDBJ databases">
        <title>Chryseobacterium sp. RJ-7-14 sp. nov., isolated from Jeju soil.</title>
        <authorList>
            <person name="Dahal R.H."/>
            <person name="Chaudhary D.K."/>
        </authorList>
    </citation>
    <scope>NUCLEOTIDE SEQUENCE [LARGE SCALE GENOMIC DNA]</scope>
    <source>
        <strain evidence="3 4">RJ-7-14</strain>
    </source>
</reference>
<feature type="domain" description="Glycosyl transferase family 1" evidence="2">
    <location>
        <begin position="198"/>
        <end position="350"/>
    </location>
</feature>
<organism evidence="3 4">
    <name type="scientific">Chryseobacterium cheonjiense</name>
    <dbReference type="NCBI Taxonomy" id="2728845"/>
    <lineage>
        <taxon>Bacteria</taxon>
        <taxon>Pseudomonadati</taxon>
        <taxon>Bacteroidota</taxon>
        <taxon>Flavobacteriia</taxon>
        <taxon>Flavobacteriales</taxon>
        <taxon>Weeksellaceae</taxon>
        <taxon>Chryseobacterium group</taxon>
        <taxon>Chryseobacterium</taxon>
    </lineage>
</organism>
<dbReference type="SUPFAM" id="SSF53756">
    <property type="entry name" value="UDP-Glycosyltransferase/glycogen phosphorylase"/>
    <property type="match status" value="1"/>
</dbReference>
<keyword evidence="1" id="KW-0812">Transmembrane</keyword>
<evidence type="ECO:0000259" key="2">
    <source>
        <dbReference type="Pfam" id="PF00534"/>
    </source>
</evidence>
<keyword evidence="3" id="KW-0808">Transferase</keyword>
<keyword evidence="4" id="KW-1185">Reference proteome</keyword>
<dbReference type="InterPro" id="IPR001296">
    <property type="entry name" value="Glyco_trans_1"/>
</dbReference>
<sequence>MKKKGLFLFADYFDSTTTIIRVLKASKDVFGEINFLYWARSGEKRNPPDEELYKGLQFDAFAETASPRSFSALLLFIKFQWWLFKQLLQKKSNFIVAFTFYTIFPALVYKYFINWKCKVIYDPRDYAADSYRINKTINFLIRLIDNIFIKASDFVIFPDRQYFIYYGLFKLKNNKFLILPNSTEDSIEQVKQNDIYLKYNLPKDKFIIPVIGYFSETRGEKILFDLIKKNDPRLLFVFAGDIRDEKYLNFFKQHNNITYLKKIPYIDALSIMKEALLVPQLYDPELRNNVYALPTKYYDCLMVGTPIVVSLGQIDVAREIIANKFGWAIDYYDVESLYKIINDYINNEQTINKDELRKFFLEKYDYRLYKVRLREIYSKMLN</sequence>
<dbReference type="Proteomes" id="UP000552615">
    <property type="component" value="Unassembled WGS sequence"/>
</dbReference>
<dbReference type="AlphaFoldDB" id="A0A7Y0A3H5"/>
<accession>A0A7Y0A3H5</accession>
<evidence type="ECO:0000313" key="4">
    <source>
        <dbReference type="Proteomes" id="UP000552615"/>
    </source>
</evidence>